<reference evidence="4" key="3">
    <citation type="submission" date="2015-06" db="UniProtKB">
        <authorList>
            <consortium name="EnsemblMetazoa"/>
        </authorList>
    </citation>
    <scope>IDENTIFICATION</scope>
</reference>
<dbReference type="HOGENOM" id="CLU_767859_0_0_1"/>
<dbReference type="EMBL" id="KB095858">
    <property type="protein sequence ID" value="ESO10893.1"/>
    <property type="molecule type" value="Genomic_DNA"/>
</dbReference>
<dbReference type="AlphaFoldDB" id="T1FRS5"/>
<organism evidence="4 5">
    <name type="scientific">Helobdella robusta</name>
    <name type="common">Californian leech</name>
    <dbReference type="NCBI Taxonomy" id="6412"/>
    <lineage>
        <taxon>Eukaryota</taxon>
        <taxon>Metazoa</taxon>
        <taxon>Spiralia</taxon>
        <taxon>Lophotrochozoa</taxon>
        <taxon>Annelida</taxon>
        <taxon>Clitellata</taxon>
        <taxon>Hirudinea</taxon>
        <taxon>Rhynchobdellida</taxon>
        <taxon>Glossiphoniidae</taxon>
        <taxon>Helobdella</taxon>
    </lineage>
</organism>
<feature type="chain" id="PRO_5010980903" evidence="2">
    <location>
        <begin position="21"/>
        <end position="361"/>
    </location>
</feature>
<proteinExistence type="predicted"/>
<evidence type="ECO:0000256" key="1">
    <source>
        <dbReference type="SAM" id="MobiDB-lite"/>
    </source>
</evidence>
<evidence type="ECO:0000256" key="2">
    <source>
        <dbReference type="SAM" id="SignalP"/>
    </source>
</evidence>
<dbReference type="EMBL" id="AMQM01002774">
    <property type="status" value="NOT_ANNOTATED_CDS"/>
    <property type="molecule type" value="Genomic_DNA"/>
</dbReference>
<feature type="region of interest" description="Disordered" evidence="1">
    <location>
        <begin position="277"/>
        <end position="361"/>
    </location>
</feature>
<keyword evidence="2" id="KW-0732">Signal</keyword>
<feature type="compositionally biased region" description="Low complexity" evidence="1">
    <location>
        <begin position="344"/>
        <end position="354"/>
    </location>
</feature>
<protein>
    <submittedName>
        <fullName evidence="3 4">Uncharacterized protein</fullName>
    </submittedName>
</protein>
<reference evidence="3 5" key="2">
    <citation type="journal article" date="2013" name="Nature">
        <title>Insights into bilaterian evolution from three spiralian genomes.</title>
        <authorList>
            <person name="Simakov O."/>
            <person name="Marletaz F."/>
            <person name="Cho S.J."/>
            <person name="Edsinger-Gonzales E."/>
            <person name="Havlak P."/>
            <person name="Hellsten U."/>
            <person name="Kuo D.H."/>
            <person name="Larsson T."/>
            <person name="Lv J."/>
            <person name="Arendt D."/>
            <person name="Savage R."/>
            <person name="Osoegawa K."/>
            <person name="de Jong P."/>
            <person name="Grimwood J."/>
            <person name="Chapman J.A."/>
            <person name="Shapiro H."/>
            <person name="Aerts A."/>
            <person name="Otillar R.P."/>
            <person name="Terry A.Y."/>
            <person name="Boore J.L."/>
            <person name="Grigoriev I.V."/>
            <person name="Lindberg D.R."/>
            <person name="Seaver E.C."/>
            <person name="Weisblat D.A."/>
            <person name="Putnam N.H."/>
            <person name="Rokhsar D.S."/>
        </authorList>
    </citation>
    <scope>NUCLEOTIDE SEQUENCE</scope>
</reference>
<dbReference type="RefSeq" id="XP_009011162.1">
    <property type="nucleotide sequence ID" value="XM_009012914.1"/>
</dbReference>
<feature type="compositionally biased region" description="Gly residues" evidence="1">
    <location>
        <begin position="331"/>
        <end position="340"/>
    </location>
</feature>
<dbReference type="InterPro" id="IPR008160">
    <property type="entry name" value="Collagen"/>
</dbReference>
<dbReference type="EnsemblMetazoa" id="HelroT190224">
    <property type="protein sequence ID" value="HelroP190224"/>
    <property type="gene ID" value="HelroG190224"/>
</dbReference>
<evidence type="ECO:0000313" key="3">
    <source>
        <dbReference type="EMBL" id="ESO10893.1"/>
    </source>
</evidence>
<evidence type="ECO:0000313" key="4">
    <source>
        <dbReference type="EnsemblMetazoa" id="HelroP190224"/>
    </source>
</evidence>
<dbReference type="InterPro" id="IPR050149">
    <property type="entry name" value="Collagen_superfamily"/>
</dbReference>
<feature type="compositionally biased region" description="Gly residues" evidence="1">
    <location>
        <begin position="304"/>
        <end position="313"/>
    </location>
</feature>
<keyword evidence="5" id="KW-1185">Reference proteome</keyword>
<dbReference type="CTD" id="20211522"/>
<sequence>MKKLLLLLLLILTIATQSVAEKAATLTSDCTICSNDVYSNLASALYQTTWKLDNYEERLSQIQTRVAIYQGYISDVLRNLSSIVTDNGRLNLKGLPGEEGKRGQFGVTGVRGALGPSGLQGLPGLNGMKGDMGWTGTRGSTGATGVTGSTGYTGFTGYTGELGIEGAKGVEGVPARDKRSVMFLNVAPNSEYIGTVYGKLNQTLLSFCSDEMAEFAQTFVDDVEKIRHSESVKLLDLFDGVTNRLESSKYLYQQVLVWYLYDQTVVQMDRTYRGFTGPTGAAGDTGDTGQTGNIGLNGYPGLYGNRGGTGSSGAKGSTGPRGATGPRGMRGSDGVGGYPGDVGATGATGATGRNGSRRRRK</sequence>
<dbReference type="eggNOG" id="KOG3544">
    <property type="taxonomic scope" value="Eukaryota"/>
</dbReference>
<feature type="signal peptide" evidence="2">
    <location>
        <begin position="1"/>
        <end position="20"/>
    </location>
</feature>
<dbReference type="GeneID" id="20211522"/>
<dbReference type="STRING" id="6412.T1FRS5"/>
<dbReference type="Proteomes" id="UP000015101">
    <property type="component" value="Unassembled WGS sequence"/>
</dbReference>
<dbReference type="KEGG" id="hro:HELRODRAFT_190224"/>
<evidence type="ECO:0000313" key="5">
    <source>
        <dbReference type="Proteomes" id="UP000015101"/>
    </source>
</evidence>
<dbReference type="Pfam" id="PF01391">
    <property type="entry name" value="Collagen"/>
    <property type="match status" value="2"/>
</dbReference>
<name>T1FRS5_HELRO</name>
<gene>
    <name evidence="4" type="primary">20211522</name>
    <name evidence="3" type="ORF">HELRODRAFT_190224</name>
</gene>
<dbReference type="PANTHER" id="PTHR24023:SF1082">
    <property type="entry name" value="COLLAGEN TRIPLE HELIX REPEAT"/>
    <property type="match status" value="1"/>
</dbReference>
<dbReference type="InParanoid" id="T1FRS5"/>
<feature type="compositionally biased region" description="Low complexity" evidence="1">
    <location>
        <begin position="277"/>
        <end position="291"/>
    </location>
</feature>
<dbReference type="PANTHER" id="PTHR24023">
    <property type="entry name" value="COLLAGEN ALPHA"/>
    <property type="match status" value="1"/>
</dbReference>
<reference evidence="5" key="1">
    <citation type="submission" date="2012-12" db="EMBL/GenBank/DDBJ databases">
        <authorList>
            <person name="Hellsten U."/>
            <person name="Grimwood J."/>
            <person name="Chapman J.A."/>
            <person name="Shapiro H."/>
            <person name="Aerts A."/>
            <person name="Otillar R.P."/>
            <person name="Terry A.Y."/>
            <person name="Boore J.L."/>
            <person name="Simakov O."/>
            <person name="Marletaz F."/>
            <person name="Cho S.-J."/>
            <person name="Edsinger-Gonzales E."/>
            <person name="Havlak P."/>
            <person name="Kuo D.-H."/>
            <person name="Larsson T."/>
            <person name="Lv J."/>
            <person name="Arendt D."/>
            <person name="Savage R."/>
            <person name="Osoegawa K."/>
            <person name="de Jong P."/>
            <person name="Lindberg D.R."/>
            <person name="Seaver E.C."/>
            <person name="Weisblat D.A."/>
            <person name="Putnam N.H."/>
            <person name="Grigoriev I.V."/>
            <person name="Rokhsar D.S."/>
        </authorList>
    </citation>
    <scope>NUCLEOTIDE SEQUENCE</scope>
</reference>
<accession>T1FRS5</accession>